<dbReference type="Proteomes" id="UP000322976">
    <property type="component" value="Unassembled WGS sequence"/>
</dbReference>
<sequence length="165" mass="18888">MENYSSLDLITIAIEMEDKGNAFYKKAAAKLEDGEARSIFLRLSDEELKHKERFKELQSVAIDEMAGDKSADFFDMEASKYIDDLVHASVFPEDEDIDKVLEGIREPLDAINMALDLEKDSILLYQALSEGTKNRNTRETVLSIIIEERKHISLLNSIKLNYRNI</sequence>
<name>A0A5D8QEL8_9THEO</name>
<dbReference type="PANTHER" id="PTHR33531">
    <property type="entry name" value="RUBRERYTHRIN SUBFAMILY"/>
    <property type="match status" value="1"/>
</dbReference>
<protein>
    <submittedName>
        <fullName evidence="2">Ferritin family protein</fullName>
    </submittedName>
</protein>
<dbReference type="CDD" id="cd01045">
    <property type="entry name" value="Ferritin_like_AB"/>
    <property type="match status" value="1"/>
</dbReference>
<dbReference type="GO" id="GO:0046872">
    <property type="term" value="F:metal ion binding"/>
    <property type="evidence" value="ECO:0007669"/>
    <property type="project" value="InterPro"/>
</dbReference>
<accession>A0A5D8QEL8</accession>
<keyword evidence="3" id="KW-1185">Reference proteome</keyword>
<comment type="caution">
    <text evidence="2">The sequence shown here is derived from an EMBL/GenBank/DDBJ whole genome shotgun (WGS) entry which is preliminary data.</text>
</comment>
<dbReference type="SUPFAM" id="SSF47240">
    <property type="entry name" value="Ferritin-like"/>
    <property type="match status" value="1"/>
</dbReference>
<dbReference type="InterPro" id="IPR003251">
    <property type="entry name" value="Rr_diiron-bd_dom"/>
</dbReference>
<gene>
    <name evidence="2" type="ORF">FWJ32_03090</name>
</gene>
<evidence type="ECO:0000259" key="1">
    <source>
        <dbReference type="Pfam" id="PF02915"/>
    </source>
</evidence>
<organism evidence="2 3">
    <name type="scientific">Calorimonas adulescens</name>
    <dbReference type="NCBI Taxonomy" id="2606906"/>
    <lineage>
        <taxon>Bacteria</taxon>
        <taxon>Bacillati</taxon>
        <taxon>Bacillota</taxon>
        <taxon>Clostridia</taxon>
        <taxon>Thermoanaerobacterales</taxon>
        <taxon>Thermoanaerobacteraceae</taxon>
        <taxon>Calorimonas</taxon>
    </lineage>
</organism>
<dbReference type="EMBL" id="VTPS01000003">
    <property type="protein sequence ID" value="TZE82952.1"/>
    <property type="molecule type" value="Genomic_DNA"/>
</dbReference>
<evidence type="ECO:0000313" key="3">
    <source>
        <dbReference type="Proteomes" id="UP000322976"/>
    </source>
</evidence>
<dbReference type="InterPro" id="IPR012347">
    <property type="entry name" value="Ferritin-like"/>
</dbReference>
<dbReference type="InterPro" id="IPR009078">
    <property type="entry name" value="Ferritin-like_SF"/>
</dbReference>
<dbReference type="PANTHER" id="PTHR33531:SF7">
    <property type="entry name" value="HYPOTHETICAL MEMBRANE PROTEIN, CONSERVED"/>
    <property type="match status" value="1"/>
</dbReference>
<dbReference type="RefSeq" id="WP_149544509.1">
    <property type="nucleotide sequence ID" value="NZ_VTPS01000003.1"/>
</dbReference>
<feature type="domain" description="Rubrerythrin diiron-binding" evidence="1">
    <location>
        <begin position="9"/>
        <end position="58"/>
    </location>
</feature>
<dbReference type="Pfam" id="PF02915">
    <property type="entry name" value="Rubrerythrin"/>
    <property type="match status" value="1"/>
</dbReference>
<dbReference type="Gene3D" id="1.20.1260.10">
    <property type="match status" value="1"/>
</dbReference>
<dbReference type="AlphaFoldDB" id="A0A5D8QEL8"/>
<proteinExistence type="predicted"/>
<reference evidence="2 3" key="1">
    <citation type="submission" date="2019-08" db="EMBL/GenBank/DDBJ databases">
        <title>Calorimonas adulescens gen. nov., sp. nov., an anaerobic thermophilic bacterium from Sakhalin hot spring.</title>
        <authorList>
            <person name="Khomyakova M.A."/>
            <person name="Merkel A.Y."/>
            <person name="Novikov A."/>
            <person name="Bonch-Osmolovskaya E.A."/>
            <person name="Slobodkin A.I."/>
        </authorList>
    </citation>
    <scope>NUCLEOTIDE SEQUENCE [LARGE SCALE GENOMIC DNA]</scope>
    <source>
        <strain evidence="2 3">A05MB</strain>
    </source>
</reference>
<evidence type="ECO:0000313" key="2">
    <source>
        <dbReference type="EMBL" id="TZE82952.1"/>
    </source>
</evidence>
<dbReference type="GO" id="GO:0016491">
    <property type="term" value="F:oxidoreductase activity"/>
    <property type="evidence" value="ECO:0007669"/>
    <property type="project" value="InterPro"/>
</dbReference>